<evidence type="ECO:0000256" key="1">
    <source>
        <dbReference type="ARBA" id="ARBA00006484"/>
    </source>
</evidence>
<dbReference type="PANTHER" id="PTHR24320:SF148">
    <property type="entry name" value="NAD(P)-BINDING ROSSMANN-FOLD SUPERFAMILY PROTEIN"/>
    <property type="match status" value="1"/>
</dbReference>
<dbReference type="InterPro" id="IPR036291">
    <property type="entry name" value="NAD(P)-bd_dom_sf"/>
</dbReference>
<name>A0ABR6FWZ9_9BURK</name>
<gene>
    <name evidence="3" type="ORF">FHX59_006433</name>
</gene>
<dbReference type="EMBL" id="JACHVZ010000023">
    <property type="protein sequence ID" value="MBB2931959.1"/>
    <property type="molecule type" value="Genomic_DNA"/>
</dbReference>
<evidence type="ECO:0000313" key="3">
    <source>
        <dbReference type="EMBL" id="MBB2931959.1"/>
    </source>
</evidence>
<proteinExistence type="inferred from homology"/>
<dbReference type="Gene3D" id="3.40.50.720">
    <property type="entry name" value="NAD(P)-binding Rossmann-like Domain"/>
    <property type="match status" value="1"/>
</dbReference>
<dbReference type="InterPro" id="IPR002347">
    <property type="entry name" value="SDR_fam"/>
</dbReference>
<comment type="caution">
    <text evidence="3">The sequence shown here is derived from an EMBL/GenBank/DDBJ whole genome shotgun (WGS) entry which is preliminary data.</text>
</comment>
<dbReference type="SUPFAM" id="SSF51735">
    <property type="entry name" value="NAD(P)-binding Rossmann-fold domains"/>
    <property type="match status" value="1"/>
</dbReference>
<dbReference type="PANTHER" id="PTHR24320">
    <property type="entry name" value="RETINOL DEHYDROGENASE"/>
    <property type="match status" value="1"/>
</dbReference>
<dbReference type="PRINTS" id="PR00081">
    <property type="entry name" value="GDHRDH"/>
</dbReference>
<protein>
    <submittedName>
        <fullName evidence="3">NAD(P)-dependent dehydrogenase (Short-subunit alcohol dehydrogenase family)</fullName>
    </submittedName>
</protein>
<accession>A0ABR6FWZ9</accession>
<comment type="similarity">
    <text evidence="1">Belongs to the short-chain dehydrogenases/reductases (SDR) family.</text>
</comment>
<dbReference type="RefSeq" id="WP_110387484.1">
    <property type="nucleotide sequence ID" value="NZ_JACHVZ010000023.1"/>
</dbReference>
<organism evidence="3 4">
    <name type="scientific">Paraburkholderia silvatlantica</name>
    <dbReference type="NCBI Taxonomy" id="321895"/>
    <lineage>
        <taxon>Bacteria</taxon>
        <taxon>Pseudomonadati</taxon>
        <taxon>Pseudomonadota</taxon>
        <taxon>Betaproteobacteria</taxon>
        <taxon>Burkholderiales</taxon>
        <taxon>Burkholderiaceae</taxon>
        <taxon>Paraburkholderia</taxon>
    </lineage>
</organism>
<keyword evidence="4" id="KW-1185">Reference proteome</keyword>
<evidence type="ECO:0000313" key="4">
    <source>
        <dbReference type="Proteomes" id="UP000533533"/>
    </source>
</evidence>
<evidence type="ECO:0000256" key="2">
    <source>
        <dbReference type="ARBA" id="ARBA00023002"/>
    </source>
</evidence>
<keyword evidence="2" id="KW-0560">Oxidoreductase</keyword>
<reference evidence="3 4" key="1">
    <citation type="submission" date="2020-08" db="EMBL/GenBank/DDBJ databases">
        <title>Genomic Encyclopedia of Type Strains, Phase IV (KMG-V): Genome sequencing to study the core and pangenomes of soil and plant-associated prokaryotes.</title>
        <authorList>
            <person name="Whitman W."/>
        </authorList>
    </citation>
    <scope>NUCLEOTIDE SEQUENCE [LARGE SCALE GENOMIC DNA]</scope>
    <source>
        <strain evidence="3 4">SRMrh-85</strain>
    </source>
</reference>
<dbReference type="Proteomes" id="UP000533533">
    <property type="component" value="Unassembled WGS sequence"/>
</dbReference>
<dbReference type="Pfam" id="PF00106">
    <property type="entry name" value="adh_short"/>
    <property type="match status" value="1"/>
</dbReference>
<sequence>MSLFALFKSAGPTGFGYGSTAEQITEGLSLAGRSILVTGCNSGIGRETCRVLALRGALVLGTARTKEKADAACTTFPGRAIGYACELSEPLSVRGCVAAVKADGHRLDAIICNAGIMMLPKLKKSHGYELQFFTNHIGHFMLVTGLLEQLKDEGRVVMLSSEGHRYAPVGGIEFDNLSGDRGYQPLAAYGQSKFANLLFAKELQRRFTGTGKTAYAVHPGVVATNLARNLGPVLRRVLAAIGPLFLKSVGEGAATAVFAAVSAKALPLAGSYLSDSNEDKPRADAEDAALAMRLWAESEEIVQVLNDEVSS</sequence>